<evidence type="ECO:0000313" key="2">
    <source>
        <dbReference type="Proteomes" id="UP000199672"/>
    </source>
</evidence>
<dbReference type="EMBL" id="FOMH01000007">
    <property type="protein sequence ID" value="SFD38026.1"/>
    <property type="molecule type" value="Genomic_DNA"/>
</dbReference>
<dbReference type="RefSeq" id="WP_091494558.1">
    <property type="nucleotide sequence ID" value="NZ_FOMH01000007.1"/>
</dbReference>
<dbReference type="Proteomes" id="UP000199672">
    <property type="component" value="Unassembled WGS sequence"/>
</dbReference>
<dbReference type="OrthoDB" id="1452958at2"/>
<dbReference type="AlphaFoldDB" id="A0A1I1RUL5"/>
<name>A0A1I1RUL5_9FLAO</name>
<protein>
    <submittedName>
        <fullName evidence="1">Uncharacterized protein</fullName>
    </submittedName>
</protein>
<evidence type="ECO:0000313" key="1">
    <source>
        <dbReference type="EMBL" id="SFD38026.1"/>
    </source>
</evidence>
<organism evidence="1 2">
    <name type="scientific">Flavobacterium phragmitis</name>
    <dbReference type="NCBI Taxonomy" id="739143"/>
    <lineage>
        <taxon>Bacteria</taxon>
        <taxon>Pseudomonadati</taxon>
        <taxon>Bacteroidota</taxon>
        <taxon>Flavobacteriia</taxon>
        <taxon>Flavobacteriales</taxon>
        <taxon>Flavobacteriaceae</taxon>
        <taxon>Flavobacterium</taxon>
    </lineage>
</organism>
<dbReference type="STRING" id="739143.SAMN05216297_107168"/>
<reference evidence="2" key="1">
    <citation type="submission" date="2016-10" db="EMBL/GenBank/DDBJ databases">
        <authorList>
            <person name="Varghese N."/>
            <person name="Submissions S."/>
        </authorList>
    </citation>
    <scope>NUCLEOTIDE SEQUENCE [LARGE SCALE GENOMIC DNA]</scope>
    <source>
        <strain evidence="2">CGMCC 1.10370</strain>
    </source>
</reference>
<gene>
    <name evidence="1" type="ORF">SAMN05216297_107168</name>
</gene>
<keyword evidence="2" id="KW-1185">Reference proteome</keyword>
<accession>A0A1I1RUL5</accession>
<sequence>MKKKIDFLSKCVFIRKIDVDIDTEFKTSGFNNLFRKVVENANPNHKYEVLRFAFDSDKNVLKFGRIITEDLIRSSYQFHSVFEKVDFLNNEICFQTNLYKYRTTNFNSEHFLDLTIVKENLQTKKINNIKFNMLIL</sequence>
<proteinExistence type="predicted"/>